<dbReference type="SMART" id="SM00560">
    <property type="entry name" value="LamGL"/>
    <property type="match status" value="1"/>
</dbReference>
<reference evidence="5 6" key="1">
    <citation type="submission" date="2018-05" db="EMBL/GenBank/DDBJ databases">
        <title>Marinilabilia rubrum sp. nov., isolated from saltern sediment.</title>
        <authorList>
            <person name="Zhang R."/>
        </authorList>
    </citation>
    <scope>NUCLEOTIDE SEQUENCE [LARGE SCALE GENOMIC DNA]</scope>
    <source>
        <strain evidence="5 6">WTE16</strain>
    </source>
</reference>
<evidence type="ECO:0000256" key="1">
    <source>
        <dbReference type="ARBA" id="ARBA00022729"/>
    </source>
</evidence>
<dbReference type="RefSeq" id="WP_109265267.1">
    <property type="nucleotide sequence ID" value="NZ_QEWP01000013.1"/>
</dbReference>
<evidence type="ECO:0000256" key="3">
    <source>
        <dbReference type="SAM" id="SignalP"/>
    </source>
</evidence>
<evidence type="ECO:0000313" key="5">
    <source>
        <dbReference type="EMBL" id="PWD98514.1"/>
    </source>
</evidence>
<dbReference type="AlphaFoldDB" id="A0A2U2B652"/>
<dbReference type="InterPro" id="IPR006558">
    <property type="entry name" value="LamG-like"/>
</dbReference>
<proteinExistence type="predicted"/>
<dbReference type="Proteomes" id="UP000244956">
    <property type="component" value="Unassembled WGS sequence"/>
</dbReference>
<dbReference type="OrthoDB" id="1047314at2"/>
<organism evidence="5 6">
    <name type="scientific">Marinilabilia rubra</name>
    <dbReference type="NCBI Taxonomy" id="2162893"/>
    <lineage>
        <taxon>Bacteria</taxon>
        <taxon>Pseudomonadati</taxon>
        <taxon>Bacteroidota</taxon>
        <taxon>Bacteroidia</taxon>
        <taxon>Marinilabiliales</taxon>
        <taxon>Marinilabiliaceae</taxon>
        <taxon>Marinilabilia</taxon>
    </lineage>
</organism>
<evidence type="ECO:0000256" key="2">
    <source>
        <dbReference type="ARBA" id="ARBA00023157"/>
    </source>
</evidence>
<gene>
    <name evidence="5" type="ORF">DDZ16_14845</name>
</gene>
<dbReference type="Gene3D" id="2.60.120.200">
    <property type="match status" value="1"/>
</dbReference>
<feature type="chain" id="PRO_5015682392" description="LamG-like jellyroll fold domain-containing protein" evidence="3">
    <location>
        <begin position="23"/>
        <end position="323"/>
    </location>
</feature>
<keyword evidence="1 3" id="KW-0732">Signal</keyword>
<dbReference type="InterPro" id="IPR013320">
    <property type="entry name" value="ConA-like_dom_sf"/>
</dbReference>
<dbReference type="EMBL" id="QEWP01000013">
    <property type="protein sequence ID" value="PWD98514.1"/>
    <property type="molecule type" value="Genomic_DNA"/>
</dbReference>
<keyword evidence="6" id="KW-1185">Reference proteome</keyword>
<evidence type="ECO:0000313" key="6">
    <source>
        <dbReference type="Proteomes" id="UP000244956"/>
    </source>
</evidence>
<dbReference type="GO" id="GO:0005975">
    <property type="term" value="P:carbohydrate metabolic process"/>
    <property type="evidence" value="ECO:0007669"/>
    <property type="project" value="UniProtKB-ARBA"/>
</dbReference>
<feature type="signal peptide" evidence="3">
    <location>
        <begin position="1"/>
        <end position="22"/>
    </location>
</feature>
<name>A0A2U2B652_9BACT</name>
<protein>
    <recommendedName>
        <fullName evidence="4">LamG-like jellyroll fold domain-containing protein</fullName>
    </recommendedName>
</protein>
<evidence type="ECO:0000259" key="4">
    <source>
        <dbReference type="SMART" id="SM00560"/>
    </source>
</evidence>
<accession>A0A2U2B652</accession>
<sequence length="323" mass="34789">MKNLLLLLFAFSLSLGVGFSQQIDPSLVISYLDFEGDLEDGSSTAVAYNQTQGDPMTFSTGQFGNAGVFSNMAVVSSGLGFNSFYSFSIAAWINHSELSSVLDRAQTWIHQKDVAGENPGRVHLEVLKVGDRIGTFTSGIRNDAEDAIVADTWYHVTSVFDANEGELYLYVDGVLVSTGSVPSPESNTGEIVVGAGKGEGGAYAMGMMDDFLITSEVLDAADIDFIMTNGVAAAMSSGTSVHNMAEAGKLDAWYHEGVLNLRTDDDFGNKAQLAVYSMSGQLVKKTDWVSLSDNRFNIDLKKGVYILKVSSETRINNVKFIVD</sequence>
<dbReference type="GO" id="GO:0004553">
    <property type="term" value="F:hydrolase activity, hydrolyzing O-glycosyl compounds"/>
    <property type="evidence" value="ECO:0007669"/>
    <property type="project" value="UniProtKB-ARBA"/>
</dbReference>
<feature type="domain" description="LamG-like jellyroll fold" evidence="4">
    <location>
        <begin position="85"/>
        <end position="221"/>
    </location>
</feature>
<dbReference type="Pfam" id="PF13385">
    <property type="entry name" value="Laminin_G_3"/>
    <property type="match status" value="1"/>
</dbReference>
<dbReference type="SUPFAM" id="SSF49899">
    <property type="entry name" value="Concanavalin A-like lectins/glucanases"/>
    <property type="match status" value="1"/>
</dbReference>
<dbReference type="NCBIfam" id="TIGR04183">
    <property type="entry name" value="Por_Secre_tail"/>
    <property type="match status" value="1"/>
</dbReference>
<dbReference type="InterPro" id="IPR026444">
    <property type="entry name" value="Secre_tail"/>
</dbReference>
<comment type="caution">
    <text evidence="5">The sequence shown here is derived from an EMBL/GenBank/DDBJ whole genome shotgun (WGS) entry which is preliminary data.</text>
</comment>
<keyword evidence="2" id="KW-1015">Disulfide bond</keyword>